<protein>
    <submittedName>
        <fullName evidence="1">Uncharacterized protein</fullName>
    </submittedName>
</protein>
<organism evidence="1 2">
    <name type="scientific">Candidatus Merdicola faecigallinarum</name>
    <dbReference type="NCBI Taxonomy" id="2840862"/>
    <lineage>
        <taxon>Bacteria</taxon>
        <taxon>Bacillati</taxon>
        <taxon>Bacillota</taxon>
        <taxon>Clostridia</taxon>
        <taxon>Candidatus Merdicola</taxon>
    </lineage>
</organism>
<comment type="caution">
    <text evidence="1">The sequence shown here is derived from an EMBL/GenBank/DDBJ whole genome shotgun (WGS) entry which is preliminary data.</text>
</comment>
<name>A0A9D1M1H3_9FIRM</name>
<dbReference type="AlphaFoldDB" id="A0A9D1M1H3"/>
<sequence>MCTGKYALNSPEAEYYRFLGECAALLLQKKTLQETAAEKGLTVEELLEKLEDIKEMNPYLYQQLQEVTNNL</sequence>
<evidence type="ECO:0000313" key="1">
    <source>
        <dbReference type="EMBL" id="HIU51858.1"/>
    </source>
</evidence>
<reference evidence="1" key="1">
    <citation type="submission" date="2020-10" db="EMBL/GenBank/DDBJ databases">
        <authorList>
            <person name="Gilroy R."/>
        </authorList>
    </citation>
    <scope>NUCLEOTIDE SEQUENCE</scope>
    <source>
        <strain evidence="1">CHK195-15760</strain>
    </source>
</reference>
<gene>
    <name evidence="1" type="ORF">IAB70_04470</name>
</gene>
<dbReference type="Proteomes" id="UP000824093">
    <property type="component" value="Unassembled WGS sequence"/>
</dbReference>
<evidence type="ECO:0000313" key="2">
    <source>
        <dbReference type="Proteomes" id="UP000824093"/>
    </source>
</evidence>
<dbReference type="EMBL" id="DVNH01000029">
    <property type="protein sequence ID" value="HIU51858.1"/>
    <property type="molecule type" value="Genomic_DNA"/>
</dbReference>
<accession>A0A9D1M1H3</accession>
<reference evidence="1" key="2">
    <citation type="journal article" date="2021" name="PeerJ">
        <title>Extensive microbial diversity within the chicken gut microbiome revealed by metagenomics and culture.</title>
        <authorList>
            <person name="Gilroy R."/>
            <person name="Ravi A."/>
            <person name="Getino M."/>
            <person name="Pursley I."/>
            <person name="Horton D.L."/>
            <person name="Alikhan N.F."/>
            <person name="Baker D."/>
            <person name="Gharbi K."/>
            <person name="Hall N."/>
            <person name="Watson M."/>
            <person name="Adriaenssens E.M."/>
            <person name="Foster-Nyarko E."/>
            <person name="Jarju S."/>
            <person name="Secka A."/>
            <person name="Antonio M."/>
            <person name="Oren A."/>
            <person name="Chaudhuri R.R."/>
            <person name="La Ragione R."/>
            <person name="Hildebrand F."/>
            <person name="Pallen M.J."/>
        </authorList>
    </citation>
    <scope>NUCLEOTIDE SEQUENCE</scope>
    <source>
        <strain evidence="1">CHK195-15760</strain>
    </source>
</reference>
<proteinExistence type="predicted"/>